<keyword evidence="2" id="KW-1185">Reference proteome</keyword>
<accession>A0A3M7PWW6</accession>
<comment type="caution">
    <text evidence="1">The sequence shown here is derived from an EMBL/GenBank/DDBJ whole genome shotgun (WGS) entry which is preliminary data.</text>
</comment>
<evidence type="ECO:0000313" key="1">
    <source>
        <dbReference type="EMBL" id="RNA03168.1"/>
    </source>
</evidence>
<name>A0A3M7PWW6_BRAPC</name>
<sequence length="189" mass="21410">MIVQIGERPRRTLVDLVFEVAKFLLEHFKFVLNDEHFFFVLDELIVVVGVELGAAVRRYVVLVADDKVGENTFFSVSGGTIGARQLQIETPIGRVESPVARVRLVFVRVTDKIFWRVELATSVALDAGRVVSRIHIEMFYRSIRGTRAEWLACERRATRTWSWAACPATLFPTDSSPLDRRTVAPSLFG</sequence>
<evidence type="ECO:0000313" key="2">
    <source>
        <dbReference type="Proteomes" id="UP000276133"/>
    </source>
</evidence>
<dbReference type="AlphaFoldDB" id="A0A3M7PWW6"/>
<dbReference type="EMBL" id="REGN01008605">
    <property type="protein sequence ID" value="RNA03168.1"/>
    <property type="molecule type" value="Genomic_DNA"/>
</dbReference>
<reference evidence="1 2" key="1">
    <citation type="journal article" date="2018" name="Sci. Rep.">
        <title>Genomic signatures of local adaptation to the degree of environmental predictability in rotifers.</title>
        <authorList>
            <person name="Franch-Gras L."/>
            <person name="Hahn C."/>
            <person name="Garcia-Roger E.M."/>
            <person name="Carmona M.J."/>
            <person name="Serra M."/>
            <person name="Gomez A."/>
        </authorList>
    </citation>
    <scope>NUCLEOTIDE SEQUENCE [LARGE SCALE GENOMIC DNA]</scope>
    <source>
        <strain evidence="1">HYR1</strain>
    </source>
</reference>
<dbReference type="Proteomes" id="UP000276133">
    <property type="component" value="Unassembled WGS sequence"/>
</dbReference>
<protein>
    <submittedName>
        <fullName evidence="1">Uncharacterized protein</fullName>
    </submittedName>
</protein>
<gene>
    <name evidence="1" type="ORF">BpHYR1_024790</name>
</gene>
<organism evidence="1 2">
    <name type="scientific">Brachionus plicatilis</name>
    <name type="common">Marine rotifer</name>
    <name type="synonym">Brachionus muelleri</name>
    <dbReference type="NCBI Taxonomy" id="10195"/>
    <lineage>
        <taxon>Eukaryota</taxon>
        <taxon>Metazoa</taxon>
        <taxon>Spiralia</taxon>
        <taxon>Gnathifera</taxon>
        <taxon>Rotifera</taxon>
        <taxon>Eurotatoria</taxon>
        <taxon>Monogononta</taxon>
        <taxon>Pseudotrocha</taxon>
        <taxon>Ploima</taxon>
        <taxon>Brachionidae</taxon>
        <taxon>Brachionus</taxon>
    </lineage>
</organism>
<proteinExistence type="predicted"/>